<dbReference type="PROSITE" id="PS50850">
    <property type="entry name" value="MFS"/>
    <property type="match status" value="1"/>
</dbReference>
<keyword evidence="5 7" id="KW-0472">Membrane</keyword>
<evidence type="ECO:0000313" key="9">
    <source>
        <dbReference type="EMBL" id="EME41515.1"/>
    </source>
</evidence>
<evidence type="ECO:0000256" key="3">
    <source>
        <dbReference type="ARBA" id="ARBA00022692"/>
    </source>
</evidence>
<dbReference type="InterPro" id="IPR011701">
    <property type="entry name" value="MFS"/>
</dbReference>
<dbReference type="OrthoDB" id="2441642at2759"/>
<dbReference type="EMBL" id="KB446542">
    <property type="protein sequence ID" value="EME41515.1"/>
    <property type="molecule type" value="Genomic_DNA"/>
</dbReference>
<name>N1PIY9_DOTSN</name>
<dbReference type="STRING" id="675120.N1PIY9"/>
<dbReference type="Pfam" id="PF07690">
    <property type="entry name" value="MFS_1"/>
    <property type="match status" value="1"/>
</dbReference>
<gene>
    <name evidence="9" type="ORF">DOTSEDRAFT_73810</name>
</gene>
<organism evidence="9 10">
    <name type="scientific">Dothistroma septosporum (strain NZE10 / CBS 128990)</name>
    <name type="common">Red band needle blight fungus</name>
    <name type="synonym">Mycosphaerella pini</name>
    <dbReference type="NCBI Taxonomy" id="675120"/>
    <lineage>
        <taxon>Eukaryota</taxon>
        <taxon>Fungi</taxon>
        <taxon>Dikarya</taxon>
        <taxon>Ascomycota</taxon>
        <taxon>Pezizomycotina</taxon>
        <taxon>Dothideomycetes</taxon>
        <taxon>Dothideomycetidae</taxon>
        <taxon>Mycosphaerellales</taxon>
        <taxon>Mycosphaerellaceae</taxon>
        <taxon>Dothistroma</taxon>
    </lineage>
</organism>
<dbReference type="OMA" id="ASTWVIS"/>
<feature type="region of interest" description="Disordered" evidence="6">
    <location>
        <begin position="1"/>
        <end position="42"/>
    </location>
</feature>
<sequence>MQLSTRYQQEDDPNRRDSGTSPKDRSSDESSKAAFPEPDNDFESAERPWTLLSETKVKSLLVVASLAAITSPLSTSTYYPSIVAIAQDLGVSVAKANLTISSYQILQGLSPTVTAAFADSYGRRPALLVCLTIWSIANLGLALQTDFTALLLLRCLQSAGSSGTFALAQAVTADLATRAERGKYMAYAMAISAMGPVVGPILGGLLTQYRGWRSVFWCLAVFGIVLNATIFVFFRETARSVVGDGSVPPQRWNLSLLQMRNGGQDSTFPRPNLDTVERRQKRPSPFTSLMLLLDKENLFISATGGLLYAGYASVTSVLASQLQQRYHYTAVQVGLCYLPVGFGSLLAYRTTVLLIDWNFRREAEKQGLRITKGRQPDVSGFDLEKARLEFAFPFVIVSAGLLAAYGWQMQYHMPLPAILITMFIVALLLTAVMVANAALLTDLNREDAAAIGAAMNLIRLLLSAGAVAVIGPLNKAVGIGWTATVTAVLWVLSLLLLGIVYRDGYSWRADVASDDRGSSTELAGLVRGS</sequence>
<dbReference type="InterPro" id="IPR036259">
    <property type="entry name" value="MFS_trans_sf"/>
</dbReference>
<feature type="transmembrane region" description="Helical" evidence="7">
    <location>
        <begin position="390"/>
        <end position="407"/>
    </location>
</feature>
<accession>N1PIY9</accession>
<dbReference type="GO" id="GO:0005886">
    <property type="term" value="C:plasma membrane"/>
    <property type="evidence" value="ECO:0007669"/>
    <property type="project" value="TreeGrafter"/>
</dbReference>
<keyword evidence="10" id="KW-1185">Reference proteome</keyword>
<evidence type="ECO:0000313" key="10">
    <source>
        <dbReference type="Proteomes" id="UP000016933"/>
    </source>
</evidence>
<protein>
    <recommendedName>
        <fullName evidence="8">Major facilitator superfamily (MFS) profile domain-containing protein</fullName>
    </recommendedName>
</protein>
<evidence type="ECO:0000256" key="2">
    <source>
        <dbReference type="ARBA" id="ARBA00022448"/>
    </source>
</evidence>
<dbReference type="eggNOG" id="KOG0255">
    <property type="taxonomic scope" value="Eukaryota"/>
</dbReference>
<feature type="transmembrane region" description="Helical" evidence="7">
    <location>
        <begin position="298"/>
        <end position="320"/>
    </location>
</feature>
<feature type="domain" description="Major facilitator superfamily (MFS) profile" evidence="8">
    <location>
        <begin position="60"/>
        <end position="505"/>
    </location>
</feature>
<dbReference type="HOGENOM" id="CLU_008455_8_4_1"/>
<feature type="transmembrane region" description="Helical" evidence="7">
    <location>
        <begin position="451"/>
        <end position="473"/>
    </location>
</feature>
<dbReference type="AlphaFoldDB" id="N1PIY9"/>
<dbReference type="InterPro" id="IPR020846">
    <property type="entry name" value="MFS_dom"/>
</dbReference>
<comment type="subcellular location">
    <subcellularLocation>
        <location evidence="1">Membrane</location>
        <topology evidence="1">Multi-pass membrane protein</topology>
    </subcellularLocation>
</comment>
<dbReference type="GO" id="GO:0022857">
    <property type="term" value="F:transmembrane transporter activity"/>
    <property type="evidence" value="ECO:0007669"/>
    <property type="project" value="InterPro"/>
</dbReference>
<evidence type="ECO:0000256" key="6">
    <source>
        <dbReference type="SAM" id="MobiDB-lite"/>
    </source>
</evidence>
<feature type="transmembrane region" description="Helical" evidence="7">
    <location>
        <begin position="326"/>
        <end position="348"/>
    </location>
</feature>
<evidence type="ECO:0000259" key="8">
    <source>
        <dbReference type="PROSITE" id="PS50850"/>
    </source>
</evidence>
<evidence type="ECO:0000256" key="1">
    <source>
        <dbReference type="ARBA" id="ARBA00004141"/>
    </source>
</evidence>
<evidence type="ECO:0000256" key="4">
    <source>
        <dbReference type="ARBA" id="ARBA00022989"/>
    </source>
</evidence>
<reference evidence="9 10" key="2">
    <citation type="journal article" date="2012" name="PLoS Pathog.">
        <title>Diverse lifestyles and strategies of plant pathogenesis encoded in the genomes of eighteen Dothideomycetes fungi.</title>
        <authorList>
            <person name="Ohm R.A."/>
            <person name="Feau N."/>
            <person name="Henrissat B."/>
            <person name="Schoch C.L."/>
            <person name="Horwitz B.A."/>
            <person name="Barry K.W."/>
            <person name="Condon B.J."/>
            <person name="Copeland A.C."/>
            <person name="Dhillon B."/>
            <person name="Glaser F."/>
            <person name="Hesse C.N."/>
            <person name="Kosti I."/>
            <person name="LaButti K."/>
            <person name="Lindquist E.A."/>
            <person name="Lucas S."/>
            <person name="Salamov A.A."/>
            <person name="Bradshaw R.E."/>
            <person name="Ciuffetti L."/>
            <person name="Hamelin R.C."/>
            <person name="Kema G.H.J."/>
            <person name="Lawrence C."/>
            <person name="Scott J.A."/>
            <person name="Spatafora J.W."/>
            <person name="Turgeon B.G."/>
            <person name="de Wit P.J.G.M."/>
            <person name="Zhong S."/>
            <person name="Goodwin S.B."/>
            <person name="Grigoriev I.V."/>
        </authorList>
    </citation>
    <scope>NUCLEOTIDE SEQUENCE [LARGE SCALE GENOMIC DNA]</scope>
    <source>
        <strain evidence="10">NZE10 / CBS 128990</strain>
    </source>
</reference>
<feature type="transmembrane region" description="Helical" evidence="7">
    <location>
        <begin position="126"/>
        <end position="145"/>
    </location>
</feature>
<feature type="transmembrane region" description="Helical" evidence="7">
    <location>
        <begin position="413"/>
        <end position="439"/>
    </location>
</feature>
<evidence type="ECO:0000256" key="5">
    <source>
        <dbReference type="ARBA" id="ARBA00023136"/>
    </source>
</evidence>
<dbReference type="Proteomes" id="UP000016933">
    <property type="component" value="Unassembled WGS sequence"/>
</dbReference>
<feature type="compositionally biased region" description="Basic and acidic residues" evidence="6">
    <location>
        <begin position="8"/>
        <end position="31"/>
    </location>
</feature>
<evidence type="ECO:0000256" key="7">
    <source>
        <dbReference type="SAM" id="Phobius"/>
    </source>
</evidence>
<feature type="transmembrane region" description="Helical" evidence="7">
    <location>
        <begin position="479"/>
        <end position="501"/>
    </location>
</feature>
<feature type="transmembrane region" description="Helical" evidence="7">
    <location>
        <begin position="214"/>
        <end position="234"/>
    </location>
</feature>
<feature type="transmembrane region" description="Helical" evidence="7">
    <location>
        <begin position="184"/>
        <end position="202"/>
    </location>
</feature>
<keyword evidence="2" id="KW-0813">Transport</keyword>
<dbReference type="Gene3D" id="1.20.1250.20">
    <property type="entry name" value="MFS general substrate transporter like domains"/>
    <property type="match status" value="1"/>
</dbReference>
<dbReference type="PANTHER" id="PTHR23502:SF51">
    <property type="entry name" value="QUINIDINE RESISTANCE PROTEIN 1-RELATED"/>
    <property type="match status" value="1"/>
</dbReference>
<reference evidence="10" key="1">
    <citation type="journal article" date="2012" name="PLoS Genet.">
        <title>The genomes of the fungal plant pathogens Cladosporium fulvum and Dothistroma septosporum reveal adaptation to different hosts and lifestyles but also signatures of common ancestry.</title>
        <authorList>
            <person name="de Wit P.J.G.M."/>
            <person name="van der Burgt A."/>
            <person name="Oekmen B."/>
            <person name="Stergiopoulos I."/>
            <person name="Abd-Elsalam K.A."/>
            <person name="Aerts A.L."/>
            <person name="Bahkali A.H."/>
            <person name="Beenen H.G."/>
            <person name="Chettri P."/>
            <person name="Cox M.P."/>
            <person name="Datema E."/>
            <person name="de Vries R.P."/>
            <person name="Dhillon B."/>
            <person name="Ganley A.R."/>
            <person name="Griffiths S.A."/>
            <person name="Guo Y."/>
            <person name="Hamelin R.C."/>
            <person name="Henrissat B."/>
            <person name="Kabir M.S."/>
            <person name="Jashni M.K."/>
            <person name="Kema G."/>
            <person name="Klaubauf S."/>
            <person name="Lapidus A."/>
            <person name="Levasseur A."/>
            <person name="Lindquist E."/>
            <person name="Mehrabi R."/>
            <person name="Ohm R.A."/>
            <person name="Owen T.J."/>
            <person name="Salamov A."/>
            <person name="Schwelm A."/>
            <person name="Schijlen E."/>
            <person name="Sun H."/>
            <person name="van den Burg H.A."/>
            <person name="van Ham R.C.H.J."/>
            <person name="Zhang S."/>
            <person name="Goodwin S.B."/>
            <person name="Grigoriev I.V."/>
            <person name="Collemare J."/>
            <person name="Bradshaw R.E."/>
        </authorList>
    </citation>
    <scope>NUCLEOTIDE SEQUENCE [LARGE SCALE GENOMIC DNA]</scope>
    <source>
        <strain evidence="10">NZE10 / CBS 128990</strain>
    </source>
</reference>
<dbReference type="PANTHER" id="PTHR23502">
    <property type="entry name" value="MAJOR FACILITATOR SUPERFAMILY"/>
    <property type="match status" value="1"/>
</dbReference>
<proteinExistence type="predicted"/>
<dbReference type="SUPFAM" id="SSF103473">
    <property type="entry name" value="MFS general substrate transporter"/>
    <property type="match status" value="1"/>
</dbReference>
<keyword evidence="3 7" id="KW-0812">Transmembrane</keyword>
<keyword evidence="4 7" id="KW-1133">Transmembrane helix</keyword>